<feature type="domain" description="ChrR-like cupin" evidence="2">
    <location>
        <begin position="82"/>
        <end position="174"/>
    </location>
</feature>
<dbReference type="SUPFAM" id="SSF51182">
    <property type="entry name" value="RmlC-like cupins"/>
    <property type="match status" value="1"/>
</dbReference>
<evidence type="ECO:0000259" key="2">
    <source>
        <dbReference type="Pfam" id="PF12973"/>
    </source>
</evidence>
<geneLocation type="plasmid" evidence="3 4">
    <name>pTC1</name>
</geneLocation>
<organism evidence="3 4">
    <name type="scientific">Paenarthrobacter aurescens (strain TC1)</name>
    <dbReference type="NCBI Taxonomy" id="290340"/>
    <lineage>
        <taxon>Bacteria</taxon>
        <taxon>Bacillati</taxon>
        <taxon>Actinomycetota</taxon>
        <taxon>Actinomycetes</taxon>
        <taxon>Micrococcales</taxon>
        <taxon>Micrococcaceae</taxon>
        <taxon>Paenarthrobacter</taxon>
    </lineage>
</organism>
<reference evidence="3 4" key="1">
    <citation type="journal article" date="2006" name="PLoS Genet.">
        <title>Secrets of soil survival revealed by the genome sequence of Arthrobacter aurescens TC1.</title>
        <authorList>
            <person name="Mongodin E.F."/>
            <person name="Shapir N."/>
            <person name="Daugherty S.C."/>
            <person name="DeBoy R.T."/>
            <person name="Emerson J.B."/>
            <person name="Shvartzbeyn A."/>
            <person name="Radune D."/>
            <person name="Vamathevan J."/>
            <person name="Riggs F."/>
            <person name="Grinberg V."/>
            <person name="Khouri H."/>
            <person name="Wackett L.P."/>
            <person name="Nelson K.E."/>
            <person name="Sadowsky M.J."/>
        </authorList>
    </citation>
    <scope>NUCLEOTIDE SEQUENCE [LARGE SCALE GENOMIC DNA]</scope>
    <source>
        <strain evidence="3 4">TC1</strain>
    </source>
</reference>
<keyword evidence="3" id="KW-0614">Plasmid</keyword>
<dbReference type="InterPro" id="IPR025979">
    <property type="entry name" value="ChrR-like_cupin_dom"/>
</dbReference>
<dbReference type="Pfam" id="PF12973">
    <property type="entry name" value="Cupin_7"/>
    <property type="match status" value="1"/>
</dbReference>
<evidence type="ECO:0000256" key="1">
    <source>
        <dbReference type="SAM" id="MobiDB-lite"/>
    </source>
</evidence>
<proteinExistence type="predicted"/>
<evidence type="ECO:0000313" key="3">
    <source>
        <dbReference type="EMBL" id="ABM10488.1"/>
    </source>
</evidence>
<dbReference type="HOGENOM" id="CLU_1248508_0_0_11"/>
<accession>A1RCG7</accession>
<dbReference type="KEGG" id="aau:AAur_pTC10055"/>
<sequence length="221" mass="25016">MCARHSPRDPTRSHDGSHDQKSLATCSPRCVAGCSPYDQERCHLVSRSPVVLNNLPGAPTLPPDEWKHERSVVDPKVLGIKIDSEDHPWMPSGYFDQKYLRLNMETGEWIIIVKIPPGKPVPYHKHHAPLFLWVFEGTLNYIEEQWSAGPGTLVYEPPGNTHTEVSDDGCTVLIWSSGPLEFLNEDLTPAVVRDPVMWKQEIEQFHAVNDLPMPTSPGYFW</sequence>
<dbReference type="EMBL" id="CP000475">
    <property type="protein sequence ID" value="ABM10488.1"/>
    <property type="molecule type" value="Genomic_DNA"/>
</dbReference>
<protein>
    <submittedName>
        <fullName evidence="3">Cupin domain protein</fullName>
    </submittedName>
</protein>
<dbReference type="Gene3D" id="2.60.120.10">
    <property type="entry name" value="Jelly Rolls"/>
    <property type="match status" value="1"/>
</dbReference>
<dbReference type="InterPro" id="IPR014710">
    <property type="entry name" value="RmlC-like_jellyroll"/>
</dbReference>
<feature type="region of interest" description="Disordered" evidence="1">
    <location>
        <begin position="1"/>
        <end position="23"/>
    </location>
</feature>
<gene>
    <name evidence="3" type="ordered locus">AAur_pTC10055</name>
</gene>
<dbReference type="AlphaFoldDB" id="A1RCG7"/>
<keyword evidence="4" id="KW-1185">Reference proteome</keyword>
<dbReference type="Proteomes" id="UP000000637">
    <property type="component" value="Plasmid pTC1"/>
</dbReference>
<evidence type="ECO:0000313" key="4">
    <source>
        <dbReference type="Proteomes" id="UP000000637"/>
    </source>
</evidence>
<name>A1RCG7_PAEAT</name>
<feature type="compositionally biased region" description="Basic and acidic residues" evidence="1">
    <location>
        <begin position="1"/>
        <end position="21"/>
    </location>
</feature>
<dbReference type="InterPro" id="IPR011051">
    <property type="entry name" value="RmlC_Cupin_sf"/>
</dbReference>